<dbReference type="SMART" id="SM00407">
    <property type="entry name" value="IGc1"/>
    <property type="match status" value="1"/>
</dbReference>
<dbReference type="InterPro" id="IPR000353">
    <property type="entry name" value="MHC_II_b_N"/>
</dbReference>
<dbReference type="GO" id="GO:0042613">
    <property type="term" value="C:MHC class II protein complex"/>
    <property type="evidence" value="ECO:0007669"/>
    <property type="project" value="UniProtKB-KW"/>
</dbReference>
<dbReference type="InterPro" id="IPR011162">
    <property type="entry name" value="MHC_I/II-like_Ag-recog"/>
</dbReference>
<dbReference type="PROSITE" id="PS00290">
    <property type="entry name" value="IG_MHC"/>
    <property type="match status" value="1"/>
</dbReference>
<keyword evidence="4 11" id="KW-1133">Transmembrane helix</keyword>
<feature type="transmembrane region" description="Helical" evidence="11">
    <location>
        <begin position="212"/>
        <end position="235"/>
    </location>
</feature>
<dbReference type="InterPro" id="IPR036179">
    <property type="entry name" value="Ig-like_dom_sf"/>
</dbReference>
<evidence type="ECO:0000256" key="10">
    <source>
        <dbReference type="ARBA" id="ARBA00023319"/>
    </source>
</evidence>
<keyword evidence="8" id="KW-0325">Glycoprotein</keyword>
<dbReference type="InterPro" id="IPR003006">
    <property type="entry name" value="Ig/MHC_CS"/>
</dbReference>
<keyword evidence="10" id="KW-0393">Immunoglobulin domain</keyword>
<evidence type="ECO:0000259" key="13">
    <source>
        <dbReference type="PROSITE" id="PS50835"/>
    </source>
</evidence>
<evidence type="ECO:0000313" key="15">
    <source>
        <dbReference type="Proteomes" id="UP000265120"/>
    </source>
</evidence>
<dbReference type="GeneTree" id="ENSGT00950000183127"/>
<dbReference type="GO" id="GO:0002250">
    <property type="term" value="P:adaptive immune response"/>
    <property type="evidence" value="ECO:0007669"/>
    <property type="project" value="UniProtKB-KW"/>
</dbReference>
<dbReference type="Gene3D" id="2.60.40.10">
    <property type="entry name" value="Immunoglobulins"/>
    <property type="match status" value="1"/>
</dbReference>
<feature type="domain" description="Ig-like" evidence="13">
    <location>
        <begin position="110"/>
        <end position="192"/>
    </location>
</feature>
<dbReference type="InterPro" id="IPR014745">
    <property type="entry name" value="MHC_II_a/b_N"/>
</dbReference>
<feature type="chain" id="PRO_5018211760" evidence="12">
    <location>
        <begin position="22"/>
        <end position="246"/>
    </location>
</feature>
<dbReference type="GO" id="GO:0002504">
    <property type="term" value="P:antigen processing and presentation of peptide or polysaccharide antigen via MHC class II"/>
    <property type="evidence" value="ECO:0007669"/>
    <property type="project" value="UniProtKB-KW"/>
</dbReference>
<keyword evidence="9" id="KW-0491">MHC II</keyword>
<proteinExistence type="predicted"/>
<dbReference type="AlphaFoldDB" id="A0A3P8UPE5"/>
<dbReference type="Proteomes" id="UP000265120">
    <property type="component" value="Chromosome 13"/>
</dbReference>
<reference evidence="14 15" key="1">
    <citation type="journal article" date="2014" name="Nat. Genet.">
        <title>Whole-genome sequence of a flatfish provides insights into ZW sex chromosome evolution and adaptation to a benthic lifestyle.</title>
        <authorList>
            <person name="Chen S."/>
            <person name="Zhang G."/>
            <person name="Shao C."/>
            <person name="Huang Q."/>
            <person name="Liu G."/>
            <person name="Zhang P."/>
            <person name="Song W."/>
            <person name="An N."/>
            <person name="Chalopin D."/>
            <person name="Volff J.N."/>
            <person name="Hong Y."/>
            <person name="Li Q."/>
            <person name="Sha Z."/>
            <person name="Zhou H."/>
            <person name="Xie M."/>
            <person name="Yu Q."/>
            <person name="Liu Y."/>
            <person name="Xiang H."/>
            <person name="Wang N."/>
            <person name="Wu K."/>
            <person name="Yang C."/>
            <person name="Zhou Q."/>
            <person name="Liao X."/>
            <person name="Yang L."/>
            <person name="Hu Q."/>
            <person name="Zhang J."/>
            <person name="Meng L."/>
            <person name="Jin L."/>
            <person name="Tian Y."/>
            <person name="Lian J."/>
            <person name="Yang J."/>
            <person name="Miao G."/>
            <person name="Liu S."/>
            <person name="Liang Z."/>
            <person name="Yan F."/>
            <person name="Li Y."/>
            <person name="Sun B."/>
            <person name="Zhang H."/>
            <person name="Zhang J."/>
            <person name="Zhu Y."/>
            <person name="Du M."/>
            <person name="Zhao Y."/>
            <person name="Schartl M."/>
            <person name="Tang Q."/>
            <person name="Wang J."/>
        </authorList>
    </citation>
    <scope>NUCLEOTIDE SEQUENCE</scope>
</reference>
<keyword evidence="3" id="KW-0391">Immunity</keyword>
<dbReference type="PANTHER" id="PTHR19944:SF99">
    <property type="entry name" value="HLA CLASS II HISTOCOMPATIBILITY ANTIGEN, DRB1 BETA CHAIN"/>
    <property type="match status" value="1"/>
</dbReference>
<dbReference type="InterPro" id="IPR013783">
    <property type="entry name" value="Ig-like_fold"/>
</dbReference>
<evidence type="ECO:0000256" key="5">
    <source>
        <dbReference type="ARBA" id="ARBA00023130"/>
    </source>
</evidence>
<dbReference type="InterPro" id="IPR050160">
    <property type="entry name" value="MHC/Immunoglobulin"/>
</dbReference>
<dbReference type="Ensembl" id="ENSCSET00000002596.1">
    <property type="protein sequence ID" value="ENSCSEP00000002556.1"/>
    <property type="gene ID" value="ENSCSEG00000001705.1"/>
</dbReference>
<dbReference type="InterPro" id="IPR003597">
    <property type="entry name" value="Ig_C1-set"/>
</dbReference>
<dbReference type="GeneID" id="103388186"/>
<dbReference type="Pfam" id="PF07654">
    <property type="entry name" value="C1-set"/>
    <property type="match status" value="1"/>
</dbReference>
<keyword evidence="12" id="KW-0732">Signal</keyword>
<keyword evidence="5" id="KW-1064">Adaptive immunity</keyword>
<dbReference type="PROSITE" id="PS50835">
    <property type="entry name" value="IG_LIKE"/>
    <property type="match status" value="1"/>
</dbReference>
<dbReference type="InParanoid" id="A0A3P8UPE5"/>
<dbReference type="SMART" id="SM00921">
    <property type="entry name" value="MHC_II_beta"/>
    <property type="match status" value="1"/>
</dbReference>
<evidence type="ECO:0000256" key="2">
    <source>
        <dbReference type="ARBA" id="ARBA00022692"/>
    </source>
</evidence>
<keyword evidence="15" id="KW-1185">Reference proteome</keyword>
<evidence type="ECO:0000256" key="1">
    <source>
        <dbReference type="ARBA" id="ARBA00004479"/>
    </source>
</evidence>
<accession>A0A3P8UPE5</accession>
<name>A0A3P8UPE5_CYNSE</name>
<keyword evidence="7" id="KW-1015">Disulfide bond</keyword>
<dbReference type="KEGG" id="csem:103388186"/>
<organism evidence="14 15">
    <name type="scientific">Cynoglossus semilaevis</name>
    <name type="common">Tongue sole</name>
    <dbReference type="NCBI Taxonomy" id="244447"/>
    <lineage>
        <taxon>Eukaryota</taxon>
        <taxon>Metazoa</taxon>
        <taxon>Chordata</taxon>
        <taxon>Craniata</taxon>
        <taxon>Vertebrata</taxon>
        <taxon>Euteleostomi</taxon>
        <taxon>Actinopterygii</taxon>
        <taxon>Neopterygii</taxon>
        <taxon>Teleostei</taxon>
        <taxon>Neoteleostei</taxon>
        <taxon>Acanthomorphata</taxon>
        <taxon>Carangaria</taxon>
        <taxon>Pleuronectiformes</taxon>
        <taxon>Pleuronectoidei</taxon>
        <taxon>Cynoglossidae</taxon>
        <taxon>Cynoglossinae</taxon>
        <taxon>Cynoglossus</taxon>
    </lineage>
</organism>
<reference evidence="14" key="3">
    <citation type="submission" date="2025-09" db="UniProtKB">
        <authorList>
            <consortium name="Ensembl"/>
        </authorList>
    </citation>
    <scope>IDENTIFICATION</scope>
</reference>
<evidence type="ECO:0000313" key="14">
    <source>
        <dbReference type="Ensembl" id="ENSCSEP00000002556.1"/>
    </source>
</evidence>
<feature type="signal peptide" evidence="12">
    <location>
        <begin position="1"/>
        <end position="21"/>
    </location>
</feature>
<evidence type="ECO:0000256" key="6">
    <source>
        <dbReference type="ARBA" id="ARBA00023136"/>
    </source>
</evidence>
<dbReference type="PANTHER" id="PTHR19944">
    <property type="entry name" value="MHC CLASS II-RELATED"/>
    <property type="match status" value="1"/>
</dbReference>
<evidence type="ECO:0000256" key="9">
    <source>
        <dbReference type="ARBA" id="ARBA00023182"/>
    </source>
</evidence>
<dbReference type="STRING" id="244447.ENSCSEP00000002556"/>
<evidence type="ECO:0000256" key="4">
    <source>
        <dbReference type="ARBA" id="ARBA00022989"/>
    </source>
</evidence>
<dbReference type="SUPFAM" id="SSF48726">
    <property type="entry name" value="Immunoglobulin"/>
    <property type="match status" value="1"/>
</dbReference>
<dbReference type="OMA" id="ANAFFGY"/>
<dbReference type="InterPro" id="IPR007110">
    <property type="entry name" value="Ig-like_dom"/>
</dbReference>
<keyword evidence="6 11" id="KW-0472">Membrane</keyword>
<sequence>MFSRCVFTFLCLHLIVSRAGALFGYGLIRCQFNSVHDAVYLEQLYFNKVFLGQFNSSVMRFDGYTNYTKGIANLLNKNPVFIKQEKKNVLKCTSHVANLLDSLSKTVIKPYVRLTLTEVKGSSHSHMLVCSVYSFYPRDITVTWLQDGEVVTDDVTTTGTLSNGNWLYQIHTHLDFTPKFGQKFTCKVEHASFKKPRLYEWNPMSQSDREKMAVGTAGMALGSVFLAVGVIYYLCNKNDRQLVPGG</sequence>
<evidence type="ECO:0000256" key="11">
    <source>
        <dbReference type="SAM" id="Phobius"/>
    </source>
</evidence>
<evidence type="ECO:0000256" key="8">
    <source>
        <dbReference type="ARBA" id="ARBA00023180"/>
    </source>
</evidence>
<evidence type="ECO:0000256" key="3">
    <source>
        <dbReference type="ARBA" id="ARBA00022859"/>
    </source>
</evidence>
<dbReference type="Pfam" id="PF00969">
    <property type="entry name" value="MHC_II_beta"/>
    <property type="match status" value="1"/>
</dbReference>
<dbReference type="RefSeq" id="XP_008321302.1">
    <property type="nucleotide sequence ID" value="XM_008323080.3"/>
</dbReference>
<evidence type="ECO:0000256" key="7">
    <source>
        <dbReference type="ARBA" id="ARBA00023157"/>
    </source>
</evidence>
<reference evidence="14" key="2">
    <citation type="submission" date="2025-08" db="UniProtKB">
        <authorList>
            <consortium name="Ensembl"/>
        </authorList>
    </citation>
    <scope>IDENTIFICATION</scope>
</reference>
<keyword evidence="2 11" id="KW-0812">Transmembrane</keyword>
<dbReference type="SUPFAM" id="SSF54452">
    <property type="entry name" value="MHC antigen-recognition domain"/>
    <property type="match status" value="1"/>
</dbReference>
<dbReference type="Gene3D" id="3.10.320.10">
    <property type="entry name" value="Class II Histocompatibility Antigen, M Beta Chain, Chain B, domain 1"/>
    <property type="match status" value="1"/>
</dbReference>
<dbReference type="OrthoDB" id="9940220at2759"/>
<comment type="subcellular location">
    <subcellularLocation>
        <location evidence="1">Membrane</location>
        <topology evidence="1">Single-pass type I membrane protein</topology>
    </subcellularLocation>
</comment>
<evidence type="ECO:0000256" key="12">
    <source>
        <dbReference type="SAM" id="SignalP"/>
    </source>
</evidence>
<protein>
    <submittedName>
        <fullName evidence="14">Class II histocompatibility antigen, B-L beta chain-like</fullName>
    </submittedName>
</protein>